<evidence type="ECO:0000256" key="2">
    <source>
        <dbReference type="SAM" id="MobiDB-lite"/>
    </source>
</evidence>
<feature type="compositionally biased region" description="Basic and acidic residues" evidence="2">
    <location>
        <begin position="267"/>
        <end position="276"/>
    </location>
</feature>
<feature type="disulfide bond" evidence="1">
    <location>
        <begin position="71"/>
        <end position="84"/>
    </location>
</feature>
<proteinExistence type="predicted"/>
<evidence type="ECO:0000259" key="4">
    <source>
        <dbReference type="PROSITE" id="PS50050"/>
    </source>
</evidence>
<dbReference type="GO" id="GO:0015026">
    <property type="term" value="F:coreceptor activity"/>
    <property type="evidence" value="ECO:0007669"/>
    <property type="project" value="TreeGrafter"/>
</dbReference>
<feature type="disulfide bond" evidence="1">
    <location>
        <begin position="113"/>
        <end position="126"/>
    </location>
</feature>
<dbReference type="Proteomes" id="UP001152320">
    <property type="component" value="Chromosome 15"/>
</dbReference>
<keyword evidence="3" id="KW-0812">Transmembrane</keyword>
<dbReference type="OrthoDB" id="6160128at2759"/>
<organism evidence="5 6">
    <name type="scientific">Holothuria leucospilota</name>
    <name type="common">Black long sea cucumber</name>
    <name type="synonym">Mertensiothuria leucospilota</name>
    <dbReference type="NCBI Taxonomy" id="206669"/>
    <lineage>
        <taxon>Eukaryota</taxon>
        <taxon>Metazoa</taxon>
        <taxon>Echinodermata</taxon>
        <taxon>Eleutherozoa</taxon>
        <taxon>Echinozoa</taxon>
        <taxon>Holothuroidea</taxon>
        <taxon>Aspidochirotacea</taxon>
        <taxon>Aspidochirotida</taxon>
        <taxon>Holothuriidae</taxon>
        <taxon>Holothuria</taxon>
    </lineage>
</organism>
<feature type="repeat" description="TNFR-Cys" evidence="1">
    <location>
        <begin position="94"/>
        <end position="134"/>
    </location>
</feature>
<dbReference type="PROSITE" id="PS00652">
    <property type="entry name" value="TNFR_NGFR_1"/>
    <property type="match status" value="1"/>
</dbReference>
<dbReference type="GO" id="GO:0009986">
    <property type="term" value="C:cell surface"/>
    <property type="evidence" value="ECO:0007669"/>
    <property type="project" value="TreeGrafter"/>
</dbReference>
<dbReference type="EMBL" id="JAIZAY010000015">
    <property type="protein sequence ID" value="KAJ8027881.1"/>
    <property type="molecule type" value="Genomic_DNA"/>
</dbReference>
<name>A0A9Q1BJQ3_HOLLE</name>
<keyword evidence="3" id="KW-1133">Transmembrane helix</keyword>
<keyword evidence="3" id="KW-0472">Membrane</keyword>
<dbReference type="GO" id="GO:0048406">
    <property type="term" value="F:nerve growth factor binding"/>
    <property type="evidence" value="ECO:0007669"/>
    <property type="project" value="TreeGrafter"/>
</dbReference>
<feature type="disulfide bond" evidence="1">
    <location>
        <begin position="95"/>
        <end position="110"/>
    </location>
</feature>
<dbReference type="GO" id="GO:0007266">
    <property type="term" value="P:Rho protein signal transduction"/>
    <property type="evidence" value="ECO:0007669"/>
    <property type="project" value="TreeGrafter"/>
</dbReference>
<evidence type="ECO:0000313" key="6">
    <source>
        <dbReference type="Proteomes" id="UP001152320"/>
    </source>
</evidence>
<keyword evidence="1" id="KW-1015">Disulfide bond</keyword>
<feature type="domain" description="TNFR-Cys" evidence="4">
    <location>
        <begin position="49"/>
        <end position="92"/>
    </location>
</feature>
<reference evidence="5" key="1">
    <citation type="submission" date="2021-10" db="EMBL/GenBank/DDBJ databases">
        <title>Tropical sea cucumber genome reveals ecological adaptation and Cuvierian tubules defense mechanism.</title>
        <authorList>
            <person name="Chen T."/>
        </authorList>
    </citation>
    <scope>NUCLEOTIDE SEQUENCE</scope>
    <source>
        <strain evidence="5">Nanhai2018</strain>
        <tissue evidence="5">Muscle</tissue>
    </source>
</reference>
<evidence type="ECO:0000256" key="3">
    <source>
        <dbReference type="SAM" id="Phobius"/>
    </source>
</evidence>
<keyword evidence="6" id="KW-1185">Reference proteome</keyword>
<feature type="region of interest" description="Disordered" evidence="2">
    <location>
        <begin position="256"/>
        <end position="277"/>
    </location>
</feature>
<feature type="disulfide bond" evidence="1">
    <location>
        <begin position="74"/>
        <end position="92"/>
    </location>
</feature>
<dbReference type="InterPro" id="IPR001368">
    <property type="entry name" value="TNFR/NGFR_Cys_rich_reg"/>
</dbReference>
<feature type="repeat" description="TNFR-Cys" evidence="1">
    <location>
        <begin position="49"/>
        <end position="92"/>
    </location>
</feature>
<comment type="caution">
    <text evidence="5">The sequence shown here is derived from an EMBL/GenBank/DDBJ whole genome shotgun (WGS) entry which is preliminary data.</text>
</comment>
<dbReference type="SMART" id="SM00208">
    <property type="entry name" value="TNFR"/>
    <property type="match status" value="3"/>
</dbReference>
<dbReference type="InterPro" id="IPR052302">
    <property type="entry name" value="Neurotrophin_rcpt-DD"/>
</dbReference>
<gene>
    <name evidence="5" type="ORF">HOLleu_29960</name>
</gene>
<dbReference type="Gene3D" id="2.10.50.10">
    <property type="entry name" value="Tumor Necrosis Factor Receptor, subunit A, domain 2"/>
    <property type="match status" value="2"/>
</dbReference>
<dbReference type="SUPFAM" id="SSF57586">
    <property type="entry name" value="TNF receptor-like"/>
    <property type="match status" value="1"/>
</dbReference>
<feature type="disulfide bond" evidence="1">
    <location>
        <begin position="116"/>
        <end position="134"/>
    </location>
</feature>
<dbReference type="GO" id="GO:0005886">
    <property type="term" value="C:plasma membrane"/>
    <property type="evidence" value="ECO:0007669"/>
    <property type="project" value="TreeGrafter"/>
</dbReference>
<feature type="compositionally biased region" description="Polar residues" evidence="2">
    <location>
        <begin position="256"/>
        <end position="266"/>
    </location>
</feature>
<sequence>MNKRKFHLRLPGRTVYSCKMKFLGKGWTVSFTLLLCMLSYVLAIFDDHRCQPGQFKVISKNAESFLRCQTCYMCPPGYGVNKECSETADTVCRRCPEGSFSDSSTRRGECKQCTPCMDEYDTLQECTPNSDRVCRNPCDTGQFLNVEHRRCESCSFCHDKANVNVTRNAQCENQGLPPMWTCWPNITVTTDDEETEIVVNTGETYSYITATEKSKGHQQMFIIQLEDYVDLYLMKRAQESTSTSVTTWGVGTEGQTLPSRVSTMHETTSESPDRNHSLFSDATEQINSAGIYAEFDQSQQNCNQGLDAVVFWVVFSTFVLLICLIVAMAIIIYGYHKESHKTDFRQIQNRQFPEENSDYFRQGLLYGNENSSIHCTMSLLPPPYSSNPELYTDKSGYCSVPLAKV</sequence>
<keyword evidence="5" id="KW-0675">Receptor</keyword>
<dbReference type="PANTHER" id="PTHR46605:SF2">
    <property type="entry name" value="TNFR-CYS DOMAIN-CONTAINING PROTEIN"/>
    <property type="match status" value="1"/>
</dbReference>
<dbReference type="GO" id="GO:0005035">
    <property type="term" value="F:death receptor activity"/>
    <property type="evidence" value="ECO:0007669"/>
    <property type="project" value="TreeGrafter"/>
</dbReference>
<evidence type="ECO:0000256" key="1">
    <source>
        <dbReference type="PROSITE-ProRule" id="PRU00206"/>
    </source>
</evidence>
<protein>
    <submittedName>
        <fullName evidence="5">Tumor necrosis factor receptor superfamily member 16</fullName>
    </submittedName>
</protein>
<accession>A0A9Q1BJQ3</accession>
<feature type="transmembrane region" description="Helical" evidence="3">
    <location>
        <begin position="309"/>
        <end position="335"/>
    </location>
</feature>
<feature type="domain" description="TNFR-Cys" evidence="4">
    <location>
        <begin position="94"/>
        <end position="134"/>
    </location>
</feature>
<evidence type="ECO:0000313" key="5">
    <source>
        <dbReference type="EMBL" id="KAJ8027881.1"/>
    </source>
</evidence>
<dbReference type="PROSITE" id="PS50050">
    <property type="entry name" value="TNFR_NGFR_2"/>
    <property type="match status" value="2"/>
</dbReference>
<dbReference type="AlphaFoldDB" id="A0A9Q1BJQ3"/>
<dbReference type="Pfam" id="PF00020">
    <property type="entry name" value="TNFR_c6"/>
    <property type="match status" value="2"/>
</dbReference>
<dbReference type="PANTHER" id="PTHR46605">
    <property type="entry name" value="TUMOR NECROSIS FACTOR RECEPTOR"/>
    <property type="match status" value="1"/>
</dbReference>
<comment type="caution">
    <text evidence="1">Lacks conserved residue(s) required for the propagation of feature annotation.</text>
</comment>